<evidence type="ECO:0000256" key="4">
    <source>
        <dbReference type="ARBA" id="ARBA00022989"/>
    </source>
</evidence>
<keyword evidence="6 9" id="KW-0472">Membrane</keyword>
<dbReference type="SMART" id="SM01381">
    <property type="entry name" value="7TM_GPCR_Srsx"/>
    <property type="match status" value="1"/>
</dbReference>
<dbReference type="PRINTS" id="PR00237">
    <property type="entry name" value="GPCRRHODOPSN"/>
</dbReference>
<dbReference type="KEGG" id="nve:5505182"/>
<evidence type="ECO:0000313" key="12">
    <source>
        <dbReference type="Proteomes" id="UP000001593"/>
    </source>
</evidence>
<keyword evidence="5" id="KW-0297">G-protein coupled receptor</keyword>
<dbReference type="STRING" id="45351.A7SQW7"/>
<evidence type="ECO:0000313" key="11">
    <source>
        <dbReference type="EMBL" id="EDO33914.1"/>
    </source>
</evidence>
<dbReference type="InterPro" id="IPR017452">
    <property type="entry name" value="GPCR_Rhodpsn_7TM"/>
</dbReference>
<keyword evidence="2" id="KW-1003">Cell membrane</keyword>
<dbReference type="HOGENOM" id="CLU_009579_11_1_1"/>
<keyword evidence="12" id="KW-1185">Reference proteome</keyword>
<dbReference type="GO" id="GO:0005886">
    <property type="term" value="C:plasma membrane"/>
    <property type="evidence" value="ECO:0000318"/>
    <property type="project" value="GO_Central"/>
</dbReference>
<evidence type="ECO:0000256" key="7">
    <source>
        <dbReference type="ARBA" id="ARBA00023170"/>
    </source>
</evidence>
<dbReference type="SUPFAM" id="SSF81321">
    <property type="entry name" value="Family A G protein-coupled receptor-like"/>
    <property type="match status" value="1"/>
</dbReference>
<keyword evidence="4 9" id="KW-1133">Transmembrane helix</keyword>
<feature type="transmembrane region" description="Helical" evidence="9">
    <location>
        <begin position="257"/>
        <end position="279"/>
    </location>
</feature>
<dbReference type="PhylomeDB" id="A7SQW7"/>
<protein>
    <recommendedName>
        <fullName evidence="10">G-protein coupled receptors family 1 profile domain-containing protein</fullName>
    </recommendedName>
</protein>
<evidence type="ECO:0000256" key="6">
    <source>
        <dbReference type="ARBA" id="ARBA00023136"/>
    </source>
</evidence>
<comment type="subcellular location">
    <subcellularLocation>
        <location evidence="1">Cell membrane</location>
        <topology evidence="1">Multi-pass membrane protein</topology>
    </subcellularLocation>
</comment>
<sequence>GPIVGIILVQAVGTVVGNLMVCIAIYIQPSLHHVTYHSIFSLALADLLAGLVAMPSYVAKKFVTEGPFYQFVCDAFRFSYFLTGYASILSLCVISVERLLAVKCPLTYMMTVTHARVVIALVVIWIDSVLVSVLPFLPLSSGVPRECNYHPTSWWSVMVIITNVIIPFLFIVTCYVYIYLIARAHLAQISRERASVRETLQMTEKRTNDGRERKANITIMIVIGLFVVCWFPSSFYYFLQKVCPWCFPESFAGSRGFVNAFVKILTFTSSFCNPIIYCWRSNDFRKAFIKILLRKTRN</sequence>
<evidence type="ECO:0000256" key="9">
    <source>
        <dbReference type="SAM" id="Phobius"/>
    </source>
</evidence>
<dbReference type="Gene3D" id="1.20.1070.10">
    <property type="entry name" value="Rhodopsin 7-helix transmembrane proteins"/>
    <property type="match status" value="1"/>
</dbReference>
<keyword evidence="3 9" id="KW-0812">Transmembrane</keyword>
<dbReference type="PANTHER" id="PTHR24249">
    <property type="entry name" value="HISTAMINE RECEPTOR-RELATED G-PROTEIN COUPLED RECEPTOR"/>
    <property type="match status" value="1"/>
</dbReference>
<evidence type="ECO:0000256" key="8">
    <source>
        <dbReference type="ARBA" id="ARBA00023224"/>
    </source>
</evidence>
<name>A7SQW7_NEMVE</name>
<dbReference type="AlphaFoldDB" id="A7SQW7"/>
<feature type="non-terminal residue" evidence="11">
    <location>
        <position position="298"/>
    </location>
</feature>
<feature type="transmembrane region" description="Helical" evidence="9">
    <location>
        <begin position="39"/>
        <end position="58"/>
    </location>
</feature>
<gene>
    <name evidence="11" type="ORF">NEMVEDRAFT_v1g14438</name>
</gene>
<feature type="transmembrane region" description="Helical" evidence="9">
    <location>
        <begin position="215"/>
        <end position="237"/>
    </location>
</feature>
<dbReference type="eggNOG" id="KOG3656">
    <property type="taxonomic scope" value="Eukaryota"/>
</dbReference>
<dbReference type="GO" id="GO:0004930">
    <property type="term" value="F:G protein-coupled receptor activity"/>
    <property type="evidence" value="ECO:0000318"/>
    <property type="project" value="GO_Central"/>
</dbReference>
<feature type="transmembrane region" description="Helical" evidence="9">
    <location>
        <begin position="78"/>
        <end position="96"/>
    </location>
</feature>
<proteinExistence type="predicted"/>
<keyword evidence="8" id="KW-0807">Transducer</keyword>
<evidence type="ECO:0000256" key="3">
    <source>
        <dbReference type="ARBA" id="ARBA00022692"/>
    </source>
</evidence>
<dbReference type="OMA" id="NITIMIV"/>
<dbReference type="InterPro" id="IPR000276">
    <property type="entry name" value="GPCR_Rhodpsn"/>
</dbReference>
<dbReference type="OrthoDB" id="5977652at2759"/>
<dbReference type="PROSITE" id="PS50262">
    <property type="entry name" value="G_PROTEIN_RECEP_F1_2"/>
    <property type="match status" value="1"/>
</dbReference>
<evidence type="ECO:0000256" key="2">
    <source>
        <dbReference type="ARBA" id="ARBA00022475"/>
    </source>
</evidence>
<evidence type="ECO:0000256" key="1">
    <source>
        <dbReference type="ARBA" id="ARBA00004651"/>
    </source>
</evidence>
<feature type="transmembrane region" description="Helical" evidence="9">
    <location>
        <begin position="6"/>
        <end position="27"/>
    </location>
</feature>
<dbReference type="GO" id="GO:0007186">
    <property type="term" value="P:G protein-coupled receptor signaling pathway"/>
    <property type="evidence" value="ECO:0000318"/>
    <property type="project" value="GO_Central"/>
</dbReference>
<dbReference type="Pfam" id="PF00001">
    <property type="entry name" value="7tm_1"/>
    <property type="match status" value="1"/>
</dbReference>
<dbReference type="InterPro" id="IPR050569">
    <property type="entry name" value="TAAR"/>
</dbReference>
<dbReference type="EMBL" id="DS469751">
    <property type="protein sequence ID" value="EDO33914.1"/>
    <property type="molecule type" value="Genomic_DNA"/>
</dbReference>
<accession>A7SQW7</accession>
<feature type="non-terminal residue" evidence="11">
    <location>
        <position position="1"/>
    </location>
</feature>
<keyword evidence="7" id="KW-0675">Receptor</keyword>
<organism evidence="11 12">
    <name type="scientific">Nematostella vectensis</name>
    <name type="common">Starlet sea anemone</name>
    <dbReference type="NCBI Taxonomy" id="45351"/>
    <lineage>
        <taxon>Eukaryota</taxon>
        <taxon>Metazoa</taxon>
        <taxon>Cnidaria</taxon>
        <taxon>Anthozoa</taxon>
        <taxon>Hexacorallia</taxon>
        <taxon>Actiniaria</taxon>
        <taxon>Edwardsiidae</taxon>
        <taxon>Nematostella</taxon>
    </lineage>
</organism>
<feature type="transmembrane region" description="Helical" evidence="9">
    <location>
        <begin position="117"/>
        <end position="137"/>
    </location>
</feature>
<feature type="domain" description="G-protein coupled receptors family 1 profile" evidence="10">
    <location>
        <begin position="17"/>
        <end position="277"/>
    </location>
</feature>
<dbReference type="Proteomes" id="UP000001593">
    <property type="component" value="Unassembled WGS sequence"/>
</dbReference>
<feature type="transmembrane region" description="Helical" evidence="9">
    <location>
        <begin position="157"/>
        <end position="182"/>
    </location>
</feature>
<reference evidence="11 12" key="1">
    <citation type="journal article" date="2007" name="Science">
        <title>Sea anemone genome reveals ancestral eumetazoan gene repertoire and genomic organization.</title>
        <authorList>
            <person name="Putnam N.H."/>
            <person name="Srivastava M."/>
            <person name="Hellsten U."/>
            <person name="Dirks B."/>
            <person name="Chapman J."/>
            <person name="Salamov A."/>
            <person name="Terry A."/>
            <person name="Shapiro H."/>
            <person name="Lindquist E."/>
            <person name="Kapitonov V.V."/>
            <person name="Jurka J."/>
            <person name="Genikhovich G."/>
            <person name="Grigoriev I.V."/>
            <person name="Lucas S.M."/>
            <person name="Steele R.E."/>
            <person name="Finnerty J.R."/>
            <person name="Technau U."/>
            <person name="Martindale M.Q."/>
            <person name="Rokhsar D.S."/>
        </authorList>
    </citation>
    <scope>NUCLEOTIDE SEQUENCE [LARGE SCALE GENOMIC DNA]</scope>
    <source>
        <strain evidence="12">CH2 X CH6</strain>
    </source>
</reference>
<evidence type="ECO:0000256" key="5">
    <source>
        <dbReference type="ARBA" id="ARBA00023040"/>
    </source>
</evidence>
<evidence type="ECO:0000259" key="10">
    <source>
        <dbReference type="PROSITE" id="PS50262"/>
    </source>
</evidence>
<dbReference type="PANTHER" id="PTHR24249:SF372">
    <property type="entry name" value="G-PROTEIN COUPLED RECEPTORS FAMILY 1 PROFILE DOMAIN-CONTAINING PROTEIN"/>
    <property type="match status" value="1"/>
</dbReference>
<dbReference type="InParanoid" id="A7SQW7"/>